<sequence length="263" mass="27216">MLALGTAMPFSSESSPGNRRAYTLLSLLLAGVAGLVNTTGFVALGLHTSHMSGTMATLGESLASGNVALAWLAAQLLLAFVVGAVSASVLLELSQQRPRGRHSAALLLEALTLGGIGAWLSYHPSTHEPTLMWGLAYAMGLQNALVTRVSGAVVRTTHITGILTDIGIQVVRLGSWLREGARGQGLPGLRRRLWALPTAVEFERTRLHLGLGSAFLGGCTLGPLLFARLGAATLAIPCGVLVMLVALDLSAVAASGPQAMPRA</sequence>
<evidence type="ECO:0000313" key="2">
    <source>
        <dbReference type="EMBL" id="NOJ80268.1"/>
    </source>
</evidence>
<evidence type="ECO:0000256" key="1">
    <source>
        <dbReference type="SAM" id="Phobius"/>
    </source>
</evidence>
<feature type="transmembrane region" description="Helical" evidence="1">
    <location>
        <begin position="68"/>
        <end position="91"/>
    </location>
</feature>
<dbReference type="AlphaFoldDB" id="A0A7Y4IJ99"/>
<feature type="transmembrane region" description="Helical" evidence="1">
    <location>
        <begin position="21"/>
        <end position="48"/>
    </location>
</feature>
<feature type="transmembrane region" description="Helical" evidence="1">
    <location>
        <begin position="234"/>
        <end position="254"/>
    </location>
</feature>
<dbReference type="Proteomes" id="UP000533080">
    <property type="component" value="Unassembled WGS sequence"/>
</dbReference>
<accession>A0A7Y4IJ99</accession>
<feature type="transmembrane region" description="Helical" evidence="1">
    <location>
        <begin position="103"/>
        <end position="122"/>
    </location>
</feature>
<dbReference type="PANTHER" id="PTHR37314">
    <property type="entry name" value="SLR0142 PROTEIN"/>
    <property type="match status" value="1"/>
</dbReference>
<dbReference type="Pfam" id="PF06912">
    <property type="entry name" value="DUF1275"/>
    <property type="match status" value="1"/>
</dbReference>
<gene>
    <name evidence="2" type="ORF">HNV28_18310</name>
</gene>
<proteinExistence type="predicted"/>
<keyword evidence="1" id="KW-0472">Membrane</keyword>
<evidence type="ECO:0000313" key="3">
    <source>
        <dbReference type="Proteomes" id="UP000533080"/>
    </source>
</evidence>
<name>A0A7Y4IJ99_MYXXA</name>
<reference evidence="2 3" key="1">
    <citation type="submission" date="2020-05" db="EMBL/GenBank/DDBJ databases">
        <authorList>
            <person name="Whitworth D."/>
        </authorList>
    </citation>
    <scope>NUCLEOTIDE SEQUENCE [LARGE SCALE GENOMIC DNA]</scope>
    <source>
        <strain evidence="2 3">AM005</strain>
    </source>
</reference>
<organism evidence="2 3">
    <name type="scientific">Myxococcus xanthus</name>
    <dbReference type="NCBI Taxonomy" id="34"/>
    <lineage>
        <taxon>Bacteria</taxon>
        <taxon>Pseudomonadati</taxon>
        <taxon>Myxococcota</taxon>
        <taxon>Myxococcia</taxon>
        <taxon>Myxococcales</taxon>
        <taxon>Cystobacterineae</taxon>
        <taxon>Myxococcaceae</taxon>
        <taxon>Myxococcus</taxon>
    </lineage>
</organism>
<feature type="transmembrane region" description="Helical" evidence="1">
    <location>
        <begin position="207"/>
        <end position="227"/>
    </location>
</feature>
<protein>
    <submittedName>
        <fullName evidence="2">DUF1275 domain-containing protein</fullName>
    </submittedName>
</protein>
<dbReference type="InterPro" id="IPR010699">
    <property type="entry name" value="DUF1275"/>
</dbReference>
<keyword evidence="1" id="KW-1133">Transmembrane helix</keyword>
<dbReference type="EMBL" id="JABFNT010000054">
    <property type="protein sequence ID" value="NOJ80268.1"/>
    <property type="molecule type" value="Genomic_DNA"/>
</dbReference>
<comment type="caution">
    <text evidence="2">The sequence shown here is derived from an EMBL/GenBank/DDBJ whole genome shotgun (WGS) entry which is preliminary data.</text>
</comment>
<keyword evidence="1" id="KW-0812">Transmembrane</keyword>
<dbReference type="PANTHER" id="PTHR37314:SF4">
    <property type="entry name" value="UPF0700 TRANSMEMBRANE PROTEIN YOAK"/>
    <property type="match status" value="1"/>
</dbReference>